<dbReference type="SUPFAM" id="SSF140860">
    <property type="entry name" value="Pseudo ankyrin repeat-like"/>
    <property type="match status" value="1"/>
</dbReference>
<dbReference type="PANTHER" id="PTHR46586:SF3">
    <property type="entry name" value="ANKYRIN REPEAT-CONTAINING PROTEIN"/>
    <property type="match status" value="1"/>
</dbReference>
<dbReference type="InterPro" id="IPR036770">
    <property type="entry name" value="Ankyrin_rpt-contain_sf"/>
</dbReference>
<name>A0A2U7UE83_9VIRU</name>
<dbReference type="Proteomes" id="UP000249758">
    <property type="component" value="Segment"/>
</dbReference>
<organism evidence="1">
    <name type="scientific">Pandoravirus macleodensis</name>
    <dbReference type="NCBI Taxonomy" id="2107707"/>
    <lineage>
        <taxon>Viruses</taxon>
        <taxon>Pandoravirus</taxon>
    </lineage>
</organism>
<reference evidence="1" key="1">
    <citation type="journal article" date="2018" name="Nat. Commun.">
        <title>Diversity and evolution of the emerging Pandoraviridae family.</title>
        <authorList>
            <person name="Legendre M."/>
            <person name="Fabre E."/>
            <person name="Poirot O."/>
            <person name="Jeudy S."/>
            <person name="Lartigue A."/>
            <person name="Alempic J.M."/>
            <person name="Beucher L."/>
            <person name="Philippe N."/>
            <person name="Bertaux L."/>
            <person name="Christo-Foroux E."/>
            <person name="Labadie K."/>
            <person name="Coute Y."/>
            <person name="Abergel C."/>
            <person name="Claverie J.M."/>
        </authorList>
    </citation>
    <scope>NUCLEOTIDE SEQUENCE [LARGE SCALE GENOMIC DNA]</scope>
    <source>
        <strain evidence="1">Macleodensis</strain>
    </source>
</reference>
<dbReference type="InterPro" id="IPR036047">
    <property type="entry name" value="F-box-like_dom_sf"/>
</dbReference>
<sequence>MAENESCCPKALPIELWSVVLSAVDSSWRPVAARVCRDWRAIALDLAKMEASRPPPDVPAAEVESLQLWRRLAGVRQRAAQRSLWLKSTLLAKAAALPHGAIDMLAWLRGDTQDMVPAAPRPIPWDAAATEAAARVGNLAALIWLDARGCPLDARRCAAAAAAKGHLAVLGWLRRRHETVSPLEPGESLWHESVYTAAGSCGRIDVLRWLDIEDCPRSPQAFVEAVRAGHLDVVRWLAATNGRVGPFVRPPFEAARAAAERGDVPTLECLYVAGCEGMDDPRLTEVAATQGYVHVLEWLRTRLDPPCPWSRHTAPHAISGRQPDAFEWLVRAGCIIDCNCFPAAAQRANIPLLAWLRRGDDDEDNDHTRNAYQSLITDCDDDGPVVRAQKEAVRRLPGLPKACAWGGSEYATYSNAVCCDDVRLLDWLRAHGLTLTRSAAQASYETAMMYGRVRAAGWMADAVPGLCLPHIGGFLHPIAEGLTRPIAWLHDNGIAWPSWVYADAVEEGRVGLLAWMHAKTGLRYRADVAHSPSGLCDVAAQMGRLDVLDWLVETGHEHEPSRIINHAASIAQYDVLKWCRAVRGWPWSVDVIVAAATKYCSAAFVAALRDSGCPWDVRVAEAYAQRGDLDSLVALGPDGRPTDPCPCDQSVIDVAAQNGHHHVVAYLCRFAHPTATY</sequence>
<dbReference type="KEGG" id="vg:36841198"/>
<accession>A0A2U7UE83</accession>
<protein>
    <recommendedName>
        <fullName evidence="2">Ankyrin repeat domain containing protein</fullName>
    </recommendedName>
</protein>
<dbReference type="SUPFAM" id="SSF81383">
    <property type="entry name" value="F-box domain"/>
    <property type="match status" value="1"/>
</dbReference>
<dbReference type="PANTHER" id="PTHR46586">
    <property type="entry name" value="ANKYRIN REPEAT-CONTAINING PROTEIN"/>
    <property type="match status" value="1"/>
</dbReference>
<evidence type="ECO:0000313" key="1">
    <source>
        <dbReference type="EMBL" id="AVK76743.1"/>
    </source>
</evidence>
<dbReference type="Gene3D" id="1.25.40.20">
    <property type="entry name" value="Ankyrin repeat-containing domain"/>
    <property type="match status" value="1"/>
</dbReference>
<dbReference type="EMBL" id="MG011691">
    <property type="protein sequence ID" value="AVK76743.1"/>
    <property type="molecule type" value="Genomic_DNA"/>
</dbReference>
<dbReference type="GeneID" id="36841198"/>
<evidence type="ECO:0008006" key="2">
    <source>
        <dbReference type="Google" id="ProtNLM"/>
    </source>
</evidence>
<gene>
    <name evidence="1" type="ORF">pmac_cds_55</name>
</gene>
<proteinExistence type="predicted"/>
<dbReference type="InterPro" id="IPR052050">
    <property type="entry name" value="SecEffector_AnkRepeat"/>
</dbReference>
<dbReference type="RefSeq" id="YP_009480739.1">
    <property type="nucleotide sequence ID" value="NC_037665.1"/>
</dbReference>